<feature type="transmembrane region" description="Helical" evidence="1">
    <location>
        <begin position="12"/>
        <end position="33"/>
    </location>
</feature>
<proteinExistence type="predicted"/>
<organism evidence="2 3">
    <name type="scientific">Actinomyces johnsonii</name>
    <dbReference type="NCBI Taxonomy" id="544581"/>
    <lineage>
        <taxon>Bacteria</taxon>
        <taxon>Bacillati</taxon>
        <taxon>Actinomycetota</taxon>
        <taxon>Actinomycetes</taxon>
        <taxon>Actinomycetales</taxon>
        <taxon>Actinomycetaceae</taxon>
        <taxon>Actinomyces</taxon>
    </lineage>
</organism>
<keyword evidence="1" id="KW-0812">Transmembrane</keyword>
<dbReference type="Proteomes" id="UP000319010">
    <property type="component" value="Unassembled WGS sequence"/>
</dbReference>
<sequence>MAIMITLRKPRGLISASLTTSAVLGVVPLLTLIDIVYLKDIGRIFIESWEPTFWVYAISIFLLLAAHVLLAKFKALNAAGGACDVSVGMA</sequence>
<keyword evidence="1" id="KW-0472">Membrane</keyword>
<keyword evidence="1" id="KW-1133">Transmembrane helix</keyword>
<gene>
    <name evidence="2" type="ORF">FK256_09270</name>
</gene>
<evidence type="ECO:0000313" key="3">
    <source>
        <dbReference type="Proteomes" id="UP000319010"/>
    </source>
</evidence>
<evidence type="ECO:0000313" key="2">
    <source>
        <dbReference type="EMBL" id="TQD42803.1"/>
    </source>
</evidence>
<dbReference type="RefSeq" id="WP_141424556.1">
    <property type="nucleotide sequence ID" value="NZ_JASPFB010000005.1"/>
</dbReference>
<dbReference type="AlphaFoldDB" id="A0A508A251"/>
<comment type="caution">
    <text evidence="2">The sequence shown here is derived from an EMBL/GenBank/DDBJ whole genome shotgun (WGS) entry which is preliminary data.</text>
</comment>
<evidence type="ECO:0000256" key="1">
    <source>
        <dbReference type="SAM" id="Phobius"/>
    </source>
</evidence>
<reference evidence="2 3" key="1">
    <citation type="submission" date="2019-06" db="EMBL/GenBank/DDBJ databases">
        <title>Draft genome sequence of Actinomyces johnsonii CCUG 34287T.</title>
        <authorList>
            <person name="Salva-Serra F."/>
            <person name="Cardew S."/>
            <person name="Moore E."/>
        </authorList>
    </citation>
    <scope>NUCLEOTIDE SEQUENCE [LARGE SCALE GENOMIC DNA]</scope>
    <source>
        <strain evidence="2 3">CCUG 34287</strain>
    </source>
</reference>
<protein>
    <submittedName>
        <fullName evidence="2">Uncharacterized protein</fullName>
    </submittedName>
</protein>
<feature type="transmembrane region" description="Helical" evidence="1">
    <location>
        <begin position="53"/>
        <end position="71"/>
    </location>
</feature>
<accession>A0A508A251</accession>
<dbReference type="EMBL" id="VICB01000013">
    <property type="protein sequence ID" value="TQD42803.1"/>
    <property type="molecule type" value="Genomic_DNA"/>
</dbReference>
<name>A0A508A251_9ACTO</name>